<dbReference type="EMBL" id="CAMPGE010003873">
    <property type="protein sequence ID" value="CAI2362721.1"/>
    <property type="molecule type" value="Genomic_DNA"/>
</dbReference>
<gene>
    <name evidence="2" type="ORF">ECRASSUSDP1_LOCUS4047</name>
</gene>
<organism evidence="2 3">
    <name type="scientific">Euplotes crassus</name>
    <dbReference type="NCBI Taxonomy" id="5936"/>
    <lineage>
        <taxon>Eukaryota</taxon>
        <taxon>Sar</taxon>
        <taxon>Alveolata</taxon>
        <taxon>Ciliophora</taxon>
        <taxon>Intramacronucleata</taxon>
        <taxon>Spirotrichea</taxon>
        <taxon>Hypotrichia</taxon>
        <taxon>Euplotida</taxon>
        <taxon>Euplotidae</taxon>
        <taxon>Moneuplotes</taxon>
    </lineage>
</organism>
<feature type="region of interest" description="Disordered" evidence="1">
    <location>
        <begin position="190"/>
        <end position="235"/>
    </location>
</feature>
<reference evidence="2" key="1">
    <citation type="submission" date="2023-07" db="EMBL/GenBank/DDBJ databases">
        <authorList>
            <consortium name="AG Swart"/>
            <person name="Singh M."/>
            <person name="Singh A."/>
            <person name="Seah K."/>
            <person name="Emmerich C."/>
        </authorList>
    </citation>
    <scope>NUCLEOTIDE SEQUENCE</scope>
    <source>
        <strain evidence="2">DP1</strain>
    </source>
</reference>
<feature type="region of interest" description="Disordered" evidence="1">
    <location>
        <begin position="151"/>
        <end position="174"/>
    </location>
</feature>
<name>A0AAD1U678_EUPCR</name>
<evidence type="ECO:0000313" key="3">
    <source>
        <dbReference type="Proteomes" id="UP001295684"/>
    </source>
</evidence>
<proteinExistence type="predicted"/>
<feature type="compositionally biased region" description="Basic and acidic residues" evidence="1">
    <location>
        <begin position="190"/>
        <end position="206"/>
    </location>
</feature>
<keyword evidence="3" id="KW-1185">Reference proteome</keyword>
<dbReference type="AlphaFoldDB" id="A0AAD1U678"/>
<dbReference type="Proteomes" id="UP001295684">
    <property type="component" value="Unassembled WGS sequence"/>
</dbReference>
<comment type="caution">
    <text evidence="2">The sequence shown here is derived from an EMBL/GenBank/DDBJ whole genome shotgun (WGS) entry which is preliminary data.</text>
</comment>
<accession>A0AAD1U678</accession>
<sequence length="370" mass="42347">MSITLSQYKDKYLTQVIRVRLNEDNSIDEFLTAICDIWVNTTDWHWEFTTQAKSVIEHKSQDAEYKWKNSDLMSLCPITQNWALKSHSWALRKGINPYTCPVFYHKKMRRDRRDADPLKKAKLRNSGQYWIPPSSRQMKIHESFKLGTEKLSTESKPFKPKGSPGPKEDRSEECKASLIPFLSQVKIEDLKDDLSKDRTPQKEESKSTTSESQRAESIFMTPKTSTKTDSECKSSASSSAQIKKYSLPEILSVFKIMGNFSGISDTYENGQKSVIEKPNPGTLKLTRKIKDVLSISKPCYILENENAELTRLSTRTPLGQRTNLKTNPCNDLSLKFLHDLETELKHIGPLNILEEADPEHELDSDEDSCS</sequence>
<protein>
    <submittedName>
        <fullName evidence="2">Uncharacterized protein</fullName>
    </submittedName>
</protein>
<evidence type="ECO:0000313" key="2">
    <source>
        <dbReference type="EMBL" id="CAI2362721.1"/>
    </source>
</evidence>
<evidence type="ECO:0000256" key="1">
    <source>
        <dbReference type="SAM" id="MobiDB-lite"/>
    </source>
</evidence>